<feature type="region of interest" description="Disordered" evidence="1">
    <location>
        <begin position="37"/>
        <end position="74"/>
    </location>
</feature>
<proteinExistence type="predicted"/>
<reference evidence="5" key="1">
    <citation type="journal article" date="2019" name="Int. J. Syst. Evol. Microbiol.">
        <title>The Global Catalogue of Microorganisms (GCM) 10K type strain sequencing project: providing services to taxonomists for standard genome sequencing and annotation.</title>
        <authorList>
            <consortium name="The Broad Institute Genomics Platform"/>
            <consortium name="The Broad Institute Genome Sequencing Center for Infectious Disease"/>
            <person name="Wu L."/>
            <person name="Ma J."/>
        </authorList>
    </citation>
    <scope>NUCLEOTIDE SEQUENCE [LARGE SCALE GENOMIC DNA]</scope>
    <source>
        <strain evidence="5">JCM 11882</strain>
    </source>
</reference>
<dbReference type="InterPro" id="IPR051266">
    <property type="entry name" value="CLCR"/>
</dbReference>
<evidence type="ECO:0000313" key="5">
    <source>
        <dbReference type="Proteomes" id="UP001595836"/>
    </source>
</evidence>
<dbReference type="SMART" id="SM00327">
    <property type="entry name" value="VWA"/>
    <property type="match status" value="1"/>
</dbReference>
<feature type="compositionally biased region" description="Acidic residues" evidence="1">
    <location>
        <begin position="631"/>
        <end position="648"/>
    </location>
</feature>
<organism evidence="4 5">
    <name type="scientific">Dietzia aurantiaca</name>
    <dbReference type="NCBI Taxonomy" id="983873"/>
    <lineage>
        <taxon>Bacteria</taxon>
        <taxon>Bacillati</taxon>
        <taxon>Actinomycetota</taxon>
        <taxon>Actinomycetes</taxon>
        <taxon>Mycobacteriales</taxon>
        <taxon>Dietziaceae</taxon>
        <taxon>Dietzia</taxon>
    </lineage>
</organism>
<protein>
    <submittedName>
        <fullName evidence="4">VWA domain-containing protein</fullName>
    </submittedName>
</protein>
<dbReference type="InterPro" id="IPR002035">
    <property type="entry name" value="VWF_A"/>
</dbReference>
<evidence type="ECO:0000256" key="1">
    <source>
        <dbReference type="SAM" id="MobiDB-lite"/>
    </source>
</evidence>
<name>A0ABV9PLJ4_9ACTN</name>
<dbReference type="Proteomes" id="UP001595836">
    <property type="component" value="Unassembled WGS sequence"/>
</dbReference>
<feature type="domain" description="VWFA" evidence="3">
    <location>
        <begin position="78"/>
        <end position="264"/>
    </location>
</feature>
<feature type="compositionally biased region" description="Low complexity" evidence="1">
    <location>
        <begin position="443"/>
        <end position="454"/>
    </location>
</feature>
<gene>
    <name evidence="4" type="ORF">ACFO7U_00115</name>
</gene>
<dbReference type="RefSeq" id="WP_380059497.1">
    <property type="nucleotide sequence ID" value="NZ_JBHSHP010000001.1"/>
</dbReference>
<dbReference type="EMBL" id="JBHSHP010000001">
    <property type="protein sequence ID" value="MFC4753184.1"/>
    <property type="molecule type" value="Genomic_DNA"/>
</dbReference>
<feature type="region of interest" description="Disordered" evidence="1">
    <location>
        <begin position="428"/>
        <end position="454"/>
    </location>
</feature>
<feature type="compositionally biased region" description="Polar residues" evidence="1">
    <location>
        <begin position="353"/>
        <end position="370"/>
    </location>
</feature>
<evidence type="ECO:0000256" key="2">
    <source>
        <dbReference type="SAM" id="Phobius"/>
    </source>
</evidence>
<sequence>MTYIRRRRVRRVLGPDVRRGGSDDAWTCVVRCGGGDGLRGGTRPGVRDTAGDDTGGRGPGRRAGGGPSPPAAGSADAELAIIMDASSSMLQPDEGGTRLDVAKRAATYLVDSLPDSARVGMLAYGTQVSDAPENHAPGCEDIRALAPVGAVDKERLRGEIAGLEARGYTPIGNALRAAADELSPGAAERSIVLVSDGIDTCAPPPPCEVAAELADEGVGLAVHVVGFRADEATRAELECIAGATGGTYRQADDAATLSDSLTFLAQRAIVGYETAGTEFEFADTPDEALFVGQGLYRTTMPSSVGVSLGESPERYIRLAVPEGHRAWVSLTPLPGIDLGVLGGGQGVNARLSAENSSSADCTSTTDISQTSGGGFEPPGSAVISVGGQDAGDGCDGAQWTVAAQVLTGSRGHVEDIELEMSVQFEPLPGDESGTWAAGDHGSAADPAPADTSAPQPVAGGNSFNNAAEISEGAFSDAIVSGEFRYYRFPAEWGQRPVVTVRTGPSVREAADTLYANVYGPVRHEIAGGYESFYEDPGELTIAADRPIKFRNRDANVGGASVAIAGQHYVAVSMNVVGSGPLGVEQPFEIGVRLDAQPSEGPDWVPVNEPGPTPSSSPIGMEAAAPSGEATQGDDDDDRDLVAAPDEDSGLPGWGVPVGVGVVLLLVAGAGWWFSSRGRSR</sequence>
<dbReference type="Pfam" id="PF13519">
    <property type="entry name" value="VWA_2"/>
    <property type="match status" value="1"/>
</dbReference>
<keyword evidence="2" id="KW-0812">Transmembrane</keyword>
<dbReference type="InterPro" id="IPR036465">
    <property type="entry name" value="vWFA_dom_sf"/>
</dbReference>
<keyword evidence="5" id="KW-1185">Reference proteome</keyword>
<comment type="caution">
    <text evidence="4">The sequence shown here is derived from an EMBL/GenBank/DDBJ whole genome shotgun (WGS) entry which is preliminary data.</text>
</comment>
<dbReference type="PANTHER" id="PTHR10579">
    <property type="entry name" value="CALCIUM-ACTIVATED CHLORIDE CHANNEL REGULATOR"/>
    <property type="match status" value="1"/>
</dbReference>
<keyword evidence="2" id="KW-0472">Membrane</keyword>
<evidence type="ECO:0000259" key="3">
    <source>
        <dbReference type="PROSITE" id="PS50234"/>
    </source>
</evidence>
<dbReference type="SUPFAM" id="SSF53300">
    <property type="entry name" value="vWA-like"/>
    <property type="match status" value="1"/>
</dbReference>
<keyword evidence="2" id="KW-1133">Transmembrane helix</keyword>
<feature type="region of interest" description="Disordered" evidence="1">
    <location>
        <begin position="353"/>
        <end position="378"/>
    </location>
</feature>
<feature type="transmembrane region" description="Helical" evidence="2">
    <location>
        <begin position="653"/>
        <end position="673"/>
    </location>
</feature>
<dbReference type="PANTHER" id="PTHR10579:SF43">
    <property type="entry name" value="ZINC FINGER (C3HC4-TYPE RING FINGER) FAMILY PROTEIN"/>
    <property type="match status" value="1"/>
</dbReference>
<feature type="compositionally biased region" description="Gly residues" evidence="1">
    <location>
        <begin position="56"/>
        <end position="66"/>
    </location>
</feature>
<dbReference type="Gene3D" id="3.40.50.410">
    <property type="entry name" value="von Willebrand factor, type A domain"/>
    <property type="match status" value="1"/>
</dbReference>
<evidence type="ECO:0000313" key="4">
    <source>
        <dbReference type="EMBL" id="MFC4753184.1"/>
    </source>
</evidence>
<dbReference type="PROSITE" id="PS50234">
    <property type="entry name" value="VWFA"/>
    <property type="match status" value="1"/>
</dbReference>
<accession>A0ABV9PLJ4</accession>
<feature type="region of interest" description="Disordered" evidence="1">
    <location>
        <begin position="595"/>
        <end position="649"/>
    </location>
</feature>